<keyword evidence="2" id="KW-0067">ATP-binding</keyword>
<dbReference type="PANTHER" id="PTHR11638">
    <property type="entry name" value="ATP-DEPENDENT CLP PROTEASE"/>
    <property type="match status" value="1"/>
</dbReference>
<keyword evidence="1" id="KW-0547">Nucleotide-binding</keyword>
<dbReference type="GO" id="GO:0005737">
    <property type="term" value="C:cytoplasm"/>
    <property type="evidence" value="ECO:0007669"/>
    <property type="project" value="TreeGrafter"/>
</dbReference>
<dbReference type="Pfam" id="PF07724">
    <property type="entry name" value="AAA_2"/>
    <property type="match status" value="1"/>
</dbReference>
<dbReference type="SUPFAM" id="SSF52540">
    <property type="entry name" value="P-loop containing nucleoside triphosphate hydrolases"/>
    <property type="match status" value="1"/>
</dbReference>
<evidence type="ECO:0000256" key="1">
    <source>
        <dbReference type="ARBA" id="ARBA00022741"/>
    </source>
</evidence>
<evidence type="ECO:0000313" key="4">
    <source>
        <dbReference type="EMBL" id="AGS54423.1"/>
    </source>
</evidence>
<feature type="domain" description="Clp ATPase C-terminal" evidence="3">
    <location>
        <begin position="54"/>
        <end position="143"/>
    </location>
</feature>
<dbReference type="InterPro" id="IPR019489">
    <property type="entry name" value="Clp_ATPase_C"/>
</dbReference>
<dbReference type="PANTHER" id="PTHR11638:SF18">
    <property type="entry name" value="HEAT SHOCK PROTEIN 104"/>
    <property type="match status" value="1"/>
</dbReference>
<dbReference type="AlphaFoldDB" id="A0A806KPY4"/>
<dbReference type="InterPro" id="IPR050130">
    <property type="entry name" value="ClpA_ClpB"/>
</dbReference>
<name>A0A806KPY4_9BACT</name>
<dbReference type="GO" id="GO:0005524">
    <property type="term" value="F:ATP binding"/>
    <property type="evidence" value="ECO:0007669"/>
    <property type="project" value="UniProtKB-KW"/>
</dbReference>
<dbReference type="Pfam" id="PF10431">
    <property type="entry name" value="ClpB_D2-small"/>
    <property type="match status" value="1"/>
</dbReference>
<reference evidence="4" key="1">
    <citation type="submission" date="2012-03" db="EMBL/GenBank/DDBJ databases">
        <title>Functional metagenomics reveals considerable lignocellulase gene clusters in the gut microbiome of a wood-feeding higher termite.</title>
        <authorList>
            <person name="Liu N."/>
        </authorList>
    </citation>
    <scope>NUCLEOTIDE SEQUENCE</scope>
</reference>
<dbReference type="Gene3D" id="1.10.8.60">
    <property type="match status" value="1"/>
</dbReference>
<proteinExistence type="predicted"/>
<dbReference type="SMART" id="SM01086">
    <property type="entry name" value="ClpB_D2-small"/>
    <property type="match status" value="1"/>
</dbReference>
<dbReference type="EMBL" id="JQ844298">
    <property type="protein sequence ID" value="AGS54423.1"/>
    <property type="molecule type" value="Genomic_DNA"/>
</dbReference>
<dbReference type="GO" id="GO:0016887">
    <property type="term" value="F:ATP hydrolysis activity"/>
    <property type="evidence" value="ECO:0007669"/>
    <property type="project" value="InterPro"/>
</dbReference>
<dbReference type="Gene3D" id="3.40.50.300">
    <property type="entry name" value="P-loop containing nucleotide triphosphate hydrolases"/>
    <property type="match status" value="1"/>
</dbReference>
<dbReference type="InterPro" id="IPR027417">
    <property type="entry name" value="P-loop_NTPase"/>
</dbReference>
<dbReference type="InterPro" id="IPR003959">
    <property type="entry name" value="ATPase_AAA_core"/>
</dbReference>
<sequence length="146" mass="16694">MLDEGHLTDGKGRKVNFKNTLILMTSNLPEENLKTFFRPEFLNRLDNTLVFKALEKSELVQIAQIKLNALAKRLNAQRIEAEFTPAAAEGIVEKSYDSQYGARPIQRYIQKHLESLLSREIISGKIKADSKILIDFKDGEFFLKPL</sequence>
<organism evidence="4">
    <name type="scientific">uncultured bacterium contig00188</name>
    <dbReference type="NCBI Taxonomy" id="1181603"/>
    <lineage>
        <taxon>Bacteria</taxon>
        <taxon>environmental samples</taxon>
    </lineage>
</organism>
<evidence type="ECO:0000259" key="3">
    <source>
        <dbReference type="SMART" id="SM01086"/>
    </source>
</evidence>
<dbReference type="GO" id="GO:0034605">
    <property type="term" value="P:cellular response to heat"/>
    <property type="evidence" value="ECO:0007669"/>
    <property type="project" value="TreeGrafter"/>
</dbReference>
<protein>
    <submittedName>
        <fullName evidence="4">ClpB protein</fullName>
    </submittedName>
</protein>
<accession>A0A806KPY4</accession>
<evidence type="ECO:0000256" key="2">
    <source>
        <dbReference type="ARBA" id="ARBA00022840"/>
    </source>
</evidence>